<keyword evidence="1" id="KW-0175">Coiled coil</keyword>
<gene>
    <name evidence="3" type="ORF">F511_13107</name>
</gene>
<accession>A0A2Z7AZH1</accession>
<proteinExistence type="predicted"/>
<dbReference type="EMBL" id="KV012505">
    <property type="protein sequence ID" value="KZV24829.1"/>
    <property type="molecule type" value="Genomic_DNA"/>
</dbReference>
<protein>
    <submittedName>
        <fullName evidence="3">Uncharacterized protein</fullName>
    </submittedName>
</protein>
<organism evidence="3 4">
    <name type="scientific">Dorcoceras hygrometricum</name>
    <dbReference type="NCBI Taxonomy" id="472368"/>
    <lineage>
        <taxon>Eukaryota</taxon>
        <taxon>Viridiplantae</taxon>
        <taxon>Streptophyta</taxon>
        <taxon>Embryophyta</taxon>
        <taxon>Tracheophyta</taxon>
        <taxon>Spermatophyta</taxon>
        <taxon>Magnoliopsida</taxon>
        <taxon>eudicotyledons</taxon>
        <taxon>Gunneridae</taxon>
        <taxon>Pentapetalae</taxon>
        <taxon>asterids</taxon>
        <taxon>lamiids</taxon>
        <taxon>Lamiales</taxon>
        <taxon>Gesneriaceae</taxon>
        <taxon>Didymocarpoideae</taxon>
        <taxon>Trichosporeae</taxon>
        <taxon>Loxocarpinae</taxon>
        <taxon>Dorcoceras</taxon>
    </lineage>
</organism>
<feature type="region of interest" description="Disordered" evidence="2">
    <location>
        <begin position="637"/>
        <end position="702"/>
    </location>
</feature>
<name>A0A2Z7AZH1_9LAMI</name>
<dbReference type="Proteomes" id="UP000250235">
    <property type="component" value="Unassembled WGS sequence"/>
</dbReference>
<sequence>MQIDSDLVIYRTTLVRTFQVVTICRVDKSEREGNGAVLVNACERDLLPAINVQAFSVLSSDLLACAKLRRIWSSAKERSAHVRRNLLCVARVLGTDVNAGQLSCSDRCCVRSVFPAFSGLELGESRAFPVPRVLIEKTVHRYVVINEKVGTEEVADAPRVKKTPVKKAVSQKRPAAVEVEVAPVVKKKRTTMGKPVVIAQEKRKRRLVLEAEDEIVDDQPAAEAATGMQEPVIENEQAVTEPAVGTVLVEPIVEKSPVVEPAVAIVVNEGPSTADDVDDIIQQVLTETAQLETTDDGDPVDEPDVSGAHVEDQPAEPTPILHLDGVWAVEPCADQWVKIPQPSVHNEVPRQRSYDDTLPLVSTFFRVLRKQWADISSSCSTGFPFYSPSAYIFALRLSQLCTIFIRYSLFISLTTEDIRSFVGSIASERTVLRSVQSSFVSAVHPSVQLLDERTLSASTSDDSAMNFDETDTAATLPSLLAVTSELSTSLDDLQIFLSERFDNQAEATRHIDDAQSAVLSKLHTIKRDILDALMQQEEAFRILINNARQDGRTLDDFQTLRFNEFRKVVLAQGVSATADLLEVRKEIKALDAKVTSLDEKVAATRNDLLEFRAQEQQTLNIITDQLSELVAYINRGGNEKNGEVSSSRPQPPPDDQNRDSGIAGGCGDTDRNIVERLLTADRQRQRERSRGHSSGSYKRRRY</sequence>
<feature type="compositionally biased region" description="Basic residues" evidence="2">
    <location>
        <begin position="691"/>
        <end position="702"/>
    </location>
</feature>
<feature type="compositionally biased region" description="Basic and acidic residues" evidence="2">
    <location>
        <begin position="668"/>
        <end position="690"/>
    </location>
</feature>
<reference evidence="3 4" key="1">
    <citation type="journal article" date="2015" name="Proc. Natl. Acad. Sci. U.S.A.">
        <title>The resurrection genome of Boea hygrometrica: A blueprint for survival of dehydration.</title>
        <authorList>
            <person name="Xiao L."/>
            <person name="Yang G."/>
            <person name="Zhang L."/>
            <person name="Yang X."/>
            <person name="Zhao S."/>
            <person name="Ji Z."/>
            <person name="Zhou Q."/>
            <person name="Hu M."/>
            <person name="Wang Y."/>
            <person name="Chen M."/>
            <person name="Xu Y."/>
            <person name="Jin H."/>
            <person name="Xiao X."/>
            <person name="Hu G."/>
            <person name="Bao F."/>
            <person name="Hu Y."/>
            <person name="Wan P."/>
            <person name="Li L."/>
            <person name="Deng X."/>
            <person name="Kuang T."/>
            <person name="Xiang C."/>
            <person name="Zhu J.K."/>
            <person name="Oliver M.J."/>
            <person name="He Y."/>
        </authorList>
    </citation>
    <scope>NUCLEOTIDE SEQUENCE [LARGE SCALE GENOMIC DNA]</scope>
    <source>
        <strain evidence="4">cv. XS01</strain>
    </source>
</reference>
<feature type="compositionally biased region" description="Acidic residues" evidence="2">
    <location>
        <begin position="293"/>
        <end position="304"/>
    </location>
</feature>
<feature type="region of interest" description="Disordered" evidence="2">
    <location>
        <begin position="288"/>
        <end position="313"/>
    </location>
</feature>
<feature type="coiled-coil region" evidence="1">
    <location>
        <begin position="580"/>
        <end position="607"/>
    </location>
</feature>
<keyword evidence="4" id="KW-1185">Reference proteome</keyword>
<evidence type="ECO:0000256" key="2">
    <source>
        <dbReference type="SAM" id="MobiDB-lite"/>
    </source>
</evidence>
<evidence type="ECO:0000313" key="3">
    <source>
        <dbReference type="EMBL" id="KZV24829.1"/>
    </source>
</evidence>
<dbReference type="AlphaFoldDB" id="A0A2Z7AZH1"/>
<evidence type="ECO:0000313" key="4">
    <source>
        <dbReference type="Proteomes" id="UP000250235"/>
    </source>
</evidence>
<evidence type="ECO:0000256" key="1">
    <source>
        <dbReference type="SAM" id="Coils"/>
    </source>
</evidence>